<evidence type="ECO:0000256" key="2">
    <source>
        <dbReference type="SAM" id="Phobius"/>
    </source>
</evidence>
<dbReference type="EMBL" id="VIVL01000025">
    <property type="protein sequence ID" value="TWD72982.1"/>
    <property type="molecule type" value="Genomic_DNA"/>
</dbReference>
<sequence>MFTTEVHLPELALLAGTRGALGAGVGLLLSDKLSPEQRKNIGWTLVAVGVLTTIPLAALLFGRRRRSGAQHAGTPESPQSPEPAR</sequence>
<keyword evidence="2" id="KW-1133">Transmembrane helix</keyword>
<dbReference type="RefSeq" id="WP_209537370.1">
    <property type="nucleotide sequence ID" value="NZ_VIVL01000025.1"/>
</dbReference>
<protein>
    <submittedName>
        <fullName evidence="3">Uncharacterized protein</fullName>
    </submittedName>
</protein>
<evidence type="ECO:0000256" key="1">
    <source>
        <dbReference type="SAM" id="MobiDB-lite"/>
    </source>
</evidence>
<name>A0A561B2A9_9BURK</name>
<accession>A0A561B2A9</accession>
<evidence type="ECO:0000313" key="3">
    <source>
        <dbReference type="EMBL" id="TWD72982.1"/>
    </source>
</evidence>
<dbReference type="Proteomes" id="UP000319722">
    <property type="component" value="Unassembled WGS sequence"/>
</dbReference>
<keyword evidence="2" id="KW-0472">Membrane</keyword>
<dbReference type="AlphaFoldDB" id="A0A561B2A9"/>
<reference evidence="3 4" key="1">
    <citation type="submission" date="2019-06" db="EMBL/GenBank/DDBJ databases">
        <title>Sorghum-associated microbial communities from plants grown in Nebraska, USA.</title>
        <authorList>
            <person name="Schachtman D."/>
        </authorList>
    </citation>
    <scope>NUCLEOTIDE SEQUENCE [LARGE SCALE GENOMIC DNA]</scope>
    <source>
        <strain evidence="3 4">T529</strain>
    </source>
</reference>
<gene>
    <name evidence="3" type="ORF">FB547_1254</name>
</gene>
<evidence type="ECO:0000313" key="4">
    <source>
        <dbReference type="Proteomes" id="UP000319722"/>
    </source>
</evidence>
<keyword evidence="2" id="KW-0812">Transmembrane</keyword>
<feature type="transmembrane region" description="Helical" evidence="2">
    <location>
        <begin position="41"/>
        <end position="61"/>
    </location>
</feature>
<comment type="caution">
    <text evidence="3">The sequence shown here is derived from an EMBL/GenBank/DDBJ whole genome shotgun (WGS) entry which is preliminary data.</text>
</comment>
<feature type="region of interest" description="Disordered" evidence="1">
    <location>
        <begin position="65"/>
        <end position="85"/>
    </location>
</feature>
<proteinExistence type="predicted"/>
<organism evidence="3 4">
    <name type="scientific">Variovorax beijingensis</name>
    <dbReference type="NCBI Taxonomy" id="2496117"/>
    <lineage>
        <taxon>Bacteria</taxon>
        <taxon>Pseudomonadati</taxon>
        <taxon>Pseudomonadota</taxon>
        <taxon>Betaproteobacteria</taxon>
        <taxon>Burkholderiales</taxon>
        <taxon>Comamonadaceae</taxon>
        <taxon>Variovorax</taxon>
    </lineage>
</organism>